<evidence type="ECO:0000313" key="2">
    <source>
        <dbReference type="EMBL" id="URZ12402.1"/>
    </source>
</evidence>
<reference evidence="2 3" key="1">
    <citation type="submission" date="2022-04" db="EMBL/GenBank/DDBJ databases">
        <title>Genome sequence of C. roseum typestrain.</title>
        <authorList>
            <person name="Poehlein A."/>
            <person name="Schoch T."/>
            <person name="Duerre P."/>
            <person name="Daniel R."/>
        </authorList>
    </citation>
    <scope>NUCLEOTIDE SEQUENCE [LARGE SCALE GENOMIC DNA]</scope>
    <source>
        <strain evidence="2 3">DSM 7320</strain>
    </source>
</reference>
<dbReference type="PANTHER" id="PTHR43479">
    <property type="entry name" value="ACREF/ENVCD OPERON REPRESSOR-RELATED"/>
    <property type="match status" value="1"/>
</dbReference>
<dbReference type="Proteomes" id="UP000190951">
    <property type="component" value="Chromosome"/>
</dbReference>
<dbReference type="PROSITE" id="PS50977">
    <property type="entry name" value="HTH_TETR_2"/>
    <property type="match status" value="1"/>
</dbReference>
<proteinExistence type="predicted"/>
<evidence type="ECO:0000313" key="3">
    <source>
        <dbReference type="Proteomes" id="UP000190951"/>
    </source>
</evidence>
<dbReference type="RefSeq" id="WP_077833814.1">
    <property type="nucleotide sequence ID" value="NZ_CP096983.1"/>
</dbReference>
<dbReference type="KEGG" id="crw:CROST_031240"/>
<dbReference type="InterPro" id="IPR023772">
    <property type="entry name" value="DNA-bd_HTH_TetR-type_CS"/>
</dbReference>
<sequence length="195" mass="22448">MKESQRQIQKRETRKKIIYSAYEEFKNKGIIKTTTSDIAKAAGVSHGTIFAHFKTQGELVKEVIEVFCTKIVMNTHLASKKAYTVKEVLSAHLEGIKEFEEFYGRLILEINFLEKEEKSTFISIQSALSKHLSEALEIEVEAESIKKLPLSFIFNSWIGLVNYYIVNRELFSPGKSVIDTHKEELINNFIELIKK</sequence>
<name>A0A1S8LFB8_9CLOT</name>
<keyword evidence="1" id="KW-0238">DNA-binding</keyword>
<dbReference type="PROSITE" id="PS01081">
    <property type="entry name" value="HTH_TETR_1"/>
    <property type="match status" value="1"/>
</dbReference>
<dbReference type="PRINTS" id="PR00455">
    <property type="entry name" value="HTHTETR"/>
</dbReference>
<gene>
    <name evidence="2" type="ORF">CROST_031240</name>
</gene>
<dbReference type="InterPro" id="IPR050624">
    <property type="entry name" value="HTH-type_Tx_Regulator"/>
</dbReference>
<dbReference type="Pfam" id="PF00440">
    <property type="entry name" value="TetR_N"/>
    <property type="match status" value="1"/>
</dbReference>
<organism evidence="2 3">
    <name type="scientific">Clostridium felsineum</name>
    <dbReference type="NCBI Taxonomy" id="36839"/>
    <lineage>
        <taxon>Bacteria</taxon>
        <taxon>Bacillati</taxon>
        <taxon>Bacillota</taxon>
        <taxon>Clostridia</taxon>
        <taxon>Eubacteriales</taxon>
        <taxon>Clostridiaceae</taxon>
        <taxon>Clostridium</taxon>
    </lineage>
</organism>
<dbReference type="InterPro" id="IPR001647">
    <property type="entry name" value="HTH_TetR"/>
</dbReference>
<accession>A0A1S8LFB8</accession>
<dbReference type="SUPFAM" id="SSF46689">
    <property type="entry name" value="Homeodomain-like"/>
    <property type="match status" value="1"/>
</dbReference>
<dbReference type="STRING" id="84029.CROST_09900"/>
<dbReference type="PANTHER" id="PTHR43479:SF11">
    <property type="entry name" value="ACREF_ENVCD OPERON REPRESSOR-RELATED"/>
    <property type="match status" value="1"/>
</dbReference>
<dbReference type="Gene3D" id="1.10.357.10">
    <property type="entry name" value="Tetracycline Repressor, domain 2"/>
    <property type="match status" value="1"/>
</dbReference>
<dbReference type="InterPro" id="IPR009057">
    <property type="entry name" value="Homeodomain-like_sf"/>
</dbReference>
<dbReference type="GO" id="GO:0003677">
    <property type="term" value="F:DNA binding"/>
    <property type="evidence" value="ECO:0007669"/>
    <property type="project" value="UniProtKB-UniRule"/>
</dbReference>
<protein>
    <submittedName>
        <fullName evidence="2">Uncharacterized protein</fullName>
    </submittedName>
</protein>
<evidence type="ECO:0000256" key="1">
    <source>
        <dbReference type="ARBA" id="ARBA00023125"/>
    </source>
</evidence>
<keyword evidence="3" id="KW-1185">Reference proteome</keyword>
<dbReference type="EMBL" id="CP096983">
    <property type="protein sequence ID" value="URZ12402.1"/>
    <property type="molecule type" value="Genomic_DNA"/>
</dbReference>
<dbReference type="AlphaFoldDB" id="A0A1S8LFB8"/>